<sequence length="121" mass="13856">MSQHQLVQTFQRFQRREYIRPTVEDAPVEGEVPDAGFLEELSQTALNHRQFVGLKLYKLGALAPGKFQRLFGAMLSVEEQILQALHGSEKCWHYRSFFGDCHSKSLQGGKLQTNLFEGLCR</sequence>
<protein>
    <submittedName>
        <fullName evidence="1">(northern house mosquito) hypothetical protein</fullName>
    </submittedName>
</protein>
<organism evidence="1">
    <name type="scientific">Culex pipiens</name>
    <name type="common">House mosquito</name>
    <dbReference type="NCBI Taxonomy" id="7175"/>
    <lineage>
        <taxon>Eukaryota</taxon>
        <taxon>Metazoa</taxon>
        <taxon>Ecdysozoa</taxon>
        <taxon>Arthropoda</taxon>
        <taxon>Hexapoda</taxon>
        <taxon>Insecta</taxon>
        <taxon>Pterygota</taxon>
        <taxon>Neoptera</taxon>
        <taxon>Endopterygota</taxon>
        <taxon>Diptera</taxon>
        <taxon>Nematocera</taxon>
        <taxon>Culicoidea</taxon>
        <taxon>Culicidae</taxon>
        <taxon>Culicinae</taxon>
        <taxon>Culicini</taxon>
        <taxon>Culex</taxon>
        <taxon>Culex</taxon>
    </lineage>
</organism>
<accession>A0A8D8EZU4</accession>
<proteinExistence type="predicted"/>
<dbReference type="EMBL" id="HBUE01240490">
    <property type="protein sequence ID" value="CAG6549327.1"/>
    <property type="molecule type" value="Transcribed_RNA"/>
</dbReference>
<name>A0A8D8EZU4_CULPI</name>
<reference evidence="1" key="1">
    <citation type="submission" date="2021-05" db="EMBL/GenBank/DDBJ databases">
        <authorList>
            <person name="Alioto T."/>
            <person name="Alioto T."/>
            <person name="Gomez Garrido J."/>
        </authorList>
    </citation>
    <scope>NUCLEOTIDE SEQUENCE</scope>
</reference>
<evidence type="ECO:0000313" key="1">
    <source>
        <dbReference type="EMBL" id="CAG6452355.1"/>
    </source>
</evidence>
<dbReference type="AlphaFoldDB" id="A0A8D8EZU4"/>
<dbReference type="EMBL" id="HBUE01020508">
    <property type="protein sequence ID" value="CAG6452355.1"/>
    <property type="molecule type" value="Transcribed_RNA"/>
</dbReference>
<dbReference type="EMBL" id="HBUE01347509">
    <property type="protein sequence ID" value="CAG6601592.1"/>
    <property type="molecule type" value="Transcribed_RNA"/>
</dbReference>